<proteinExistence type="predicted"/>
<reference evidence="2" key="2">
    <citation type="journal article" date="2019" name="Genome Biol. Evol.">
        <title>Day and night: Metabolic profiles and evolutionary relationships of six axenic non-marine cyanobacteria.</title>
        <authorList>
            <person name="Will S.E."/>
            <person name="Henke P."/>
            <person name="Boedeker C."/>
            <person name="Huang S."/>
            <person name="Brinkmann H."/>
            <person name="Rohde M."/>
            <person name="Jarek M."/>
            <person name="Friedl T."/>
            <person name="Seufert S."/>
            <person name="Schumacher M."/>
            <person name="Overmann J."/>
            <person name="Neumann-Schaal M."/>
            <person name="Petersen J."/>
        </authorList>
    </citation>
    <scope>NUCLEOTIDE SEQUENCE [LARGE SCALE GENOMIC DNA]</scope>
    <source>
        <strain evidence="2">PCC 7102</strain>
    </source>
</reference>
<name>A0A3S1CI30_9CYAN</name>
<feature type="signal peptide" evidence="1">
    <location>
        <begin position="1"/>
        <end position="30"/>
    </location>
</feature>
<dbReference type="EMBL" id="RSCL01000012">
    <property type="protein sequence ID" value="RUT03914.1"/>
    <property type="molecule type" value="Genomic_DNA"/>
</dbReference>
<comment type="caution">
    <text evidence="2">The sequence shown here is derived from an EMBL/GenBank/DDBJ whole genome shotgun (WGS) entry which is preliminary data.</text>
</comment>
<evidence type="ECO:0000256" key="1">
    <source>
        <dbReference type="SAM" id="SignalP"/>
    </source>
</evidence>
<feature type="chain" id="PRO_5030082990" evidence="1">
    <location>
        <begin position="31"/>
        <end position="86"/>
    </location>
</feature>
<dbReference type="OrthoDB" id="9969048at2"/>
<dbReference type="Proteomes" id="UP000271624">
    <property type="component" value="Unassembled WGS sequence"/>
</dbReference>
<dbReference type="AlphaFoldDB" id="A0A3S1CI30"/>
<sequence>MSIKKKMFLPLGAMILGSSVMFGFVNQASASRGCKYMEVTANNVNNRYQTISFQPHVDINNNNATHLKFGSRTIFIPDKVNSTNDN</sequence>
<evidence type="ECO:0000313" key="3">
    <source>
        <dbReference type="Proteomes" id="UP000271624"/>
    </source>
</evidence>
<protein>
    <submittedName>
        <fullName evidence="2">Uncharacterized protein</fullName>
    </submittedName>
</protein>
<accession>A0A3S1CI30</accession>
<organism evidence="2 3">
    <name type="scientific">Dulcicalothrix desertica PCC 7102</name>
    <dbReference type="NCBI Taxonomy" id="232991"/>
    <lineage>
        <taxon>Bacteria</taxon>
        <taxon>Bacillati</taxon>
        <taxon>Cyanobacteriota</taxon>
        <taxon>Cyanophyceae</taxon>
        <taxon>Nostocales</taxon>
        <taxon>Calotrichaceae</taxon>
        <taxon>Dulcicalothrix</taxon>
    </lineage>
</organism>
<evidence type="ECO:0000313" key="2">
    <source>
        <dbReference type="EMBL" id="RUT03914.1"/>
    </source>
</evidence>
<gene>
    <name evidence="2" type="ORF">DSM106972_048280</name>
</gene>
<keyword evidence="1" id="KW-0732">Signal</keyword>
<dbReference type="RefSeq" id="WP_127083187.1">
    <property type="nucleotide sequence ID" value="NZ_RSCL01000012.1"/>
</dbReference>
<keyword evidence="3" id="KW-1185">Reference proteome</keyword>
<reference evidence="2" key="1">
    <citation type="submission" date="2018-12" db="EMBL/GenBank/DDBJ databases">
        <authorList>
            <person name="Will S."/>
            <person name="Neumann-Schaal M."/>
            <person name="Henke P."/>
        </authorList>
    </citation>
    <scope>NUCLEOTIDE SEQUENCE</scope>
    <source>
        <strain evidence="2">PCC 7102</strain>
    </source>
</reference>